<dbReference type="GO" id="GO:0006450">
    <property type="term" value="P:regulation of translational fidelity"/>
    <property type="evidence" value="ECO:0007669"/>
    <property type="project" value="InterPro"/>
</dbReference>
<dbReference type="GO" id="GO:0030956">
    <property type="term" value="C:glutamyl-tRNA(Gln) amidotransferase complex"/>
    <property type="evidence" value="ECO:0007669"/>
    <property type="project" value="TreeGrafter"/>
</dbReference>
<dbReference type="SUPFAM" id="SSF141000">
    <property type="entry name" value="Glu-tRNAGln amidotransferase C subunit"/>
    <property type="match status" value="1"/>
</dbReference>
<organism evidence="1 2">
    <name type="scientific">Dioscorea zingiberensis</name>
    <dbReference type="NCBI Taxonomy" id="325984"/>
    <lineage>
        <taxon>Eukaryota</taxon>
        <taxon>Viridiplantae</taxon>
        <taxon>Streptophyta</taxon>
        <taxon>Embryophyta</taxon>
        <taxon>Tracheophyta</taxon>
        <taxon>Spermatophyta</taxon>
        <taxon>Magnoliopsida</taxon>
        <taxon>Liliopsida</taxon>
        <taxon>Dioscoreales</taxon>
        <taxon>Dioscoreaceae</taxon>
        <taxon>Dioscorea</taxon>
    </lineage>
</organism>
<dbReference type="OrthoDB" id="2020502at2759"/>
<evidence type="ECO:0000313" key="1">
    <source>
        <dbReference type="EMBL" id="KAJ0982594.1"/>
    </source>
</evidence>
<dbReference type="EMBL" id="JAGGNH010000002">
    <property type="protein sequence ID" value="KAJ0982594.1"/>
    <property type="molecule type" value="Genomic_DNA"/>
</dbReference>
<evidence type="ECO:0008006" key="3">
    <source>
        <dbReference type="Google" id="ProtNLM"/>
    </source>
</evidence>
<dbReference type="InterPro" id="IPR003837">
    <property type="entry name" value="GatC"/>
</dbReference>
<dbReference type="PANTHER" id="PTHR15004">
    <property type="entry name" value="GLUTAMYL-TRNA(GLN) AMIDOTRANSFERASE SUBUNIT C, MITOCHONDRIAL"/>
    <property type="match status" value="1"/>
</dbReference>
<keyword evidence="2" id="KW-1185">Reference proteome</keyword>
<dbReference type="GO" id="GO:0070681">
    <property type="term" value="P:glutaminyl-tRNAGln biosynthesis via transamidation"/>
    <property type="evidence" value="ECO:0007669"/>
    <property type="project" value="TreeGrafter"/>
</dbReference>
<dbReference type="InterPro" id="IPR036113">
    <property type="entry name" value="Asp/Glu-ADT_sf_sub_c"/>
</dbReference>
<reference evidence="1" key="1">
    <citation type="submission" date="2021-03" db="EMBL/GenBank/DDBJ databases">
        <authorList>
            <person name="Li Z."/>
            <person name="Yang C."/>
        </authorList>
    </citation>
    <scope>NUCLEOTIDE SEQUENCE</scope>
    <source>
        <strain evidence="1">Dzin_1.0</strain>
        <tissue evidence="1">Leaf</tissue>
    </source>
</reference>
<name>A0A9D5HMY1_9LILI</name>
<accession>A0A9D5HMY1</accession>
<sequence length="158" mass="17302">MFKSKDSANHRLQLIYKQSLVVVGGGAAVFGRLRFGSAGWSSGMARCCSSSLSPPDLPRLADAARISLAPHEVQELAPKIQQVVDWFGQLQAVNLESIEPSLRASTEVKANPREDAAEVFDNREAILAAVPSYDQPYIKRMTPAQMIPLNYAYLLSIL</sequence>
<dbReference type="Proteomes" id="UP001085076">
    <property type="component" value="Miscellaneous, Linkage group lg02"/>
</dbReference>
<dbReference type="GO" id="GO:0009507">
    <property type="term" value="C:chloroplast"/>
    <property type="evidence" value="ECO:0007669"/>
    <property type="project" value="TreeGrafter"/>
</dbReference>
<evidence type="ECO:0000313" key="2">
    <source>
        <dbReference type="Proteomes" id="UP001085076"/>
    </source>
</evidence>
<dbReference type="PANTHER" id="PTHR15004:SF0">
    <property type="entry name" value="GLUTAMYL-TRNA(GLN) AMIDOTRANSFERASE SUBUNIT C, MITOCHONDRIAL"/>
    <property type="match status" value="1"/>
</dbReference>
<proteinExistence type="predicted"/>
<dbReference type="Pfam" id="PF02686">
    <property type="entry name" value="GatC"/>
    <property type="match status" value="1"/>
</dbReference>
<comment type="caution">
    <text evidence="1">The sequence shown here is derived from an EMBL/GenBank/DDBJ whole genome shotgun (WGS) entry which is preliminary data.</text>
</comment>
<dbReference type="Gene3D" id="1.10.20.60">
    <property type="entry name" value="Glu-tRNAGln amidotransferase C subunit, N-terminal domain"/>
    <property type="match status" value="1"/>
</dbReference>
<dbReference type="AlphaFoldDB" id="A0A9D5HMY1"/>
<protein>
    <recommendedName>
        <fullName evidence="3">Glutamyl-tRNA(Gln) amidotransferase subunit C, chloroplastic/mitochondrial</fullName>
    </recommendedName>
</protein>
<reference evidence="1" key="2">
    <citation type="journal article" date="2022" name="Hortic Res">
        <title>The genome of Dioscorea zingiberensis sheds light on the biosynthesis, origin and evolution of the medicinally important diosgenin saponins.</title>
        <authorList>
            <person name="Li Y."/>
            <person name="Tan C."/>
            <person name="Li Z."/>
            <person name="Guo J."/>
            <person name="Li S."/>
            <person name="Chen X."/>
            <person name="Wang C."/>
            <person name="Dai X."/>
            <person name="Yang H."/>
            <person name="Song W."/>
            <person name="Hou L."/>
            <person name="Xu J."/>
            <person name="Tong Z."/>
            <person name="Xu A."/>
            <person name="Yuan X."/>
            <person name="Wang W."/>
            <person name="Yang Q."/>
            <person name="Chen L."/>
            <person name="Sun Z."/>
            <person name="Wang K."/>
            <person name="Pan B."/>
            <person name="Chen J."/>
            <person name="Bao Y."/>
            <person name="Liu F."/>
            <person name="Qi X."/>
            <person name="Gang D.R."/>
            <person name="Wen J."/>
            <person name="Li J."/>
        </authorList>
    </citation>
    <scope>NUCLEOTIDE SEQUENCE</scope>
    <source>
        <strain evidence="1">Dzin_1.0</strain>
    </source>
</reference>
<dbReference type="GO" id="GO:0005739">
    <property type="term" value="C:mitochondrion"/>
    <property type="evidence" value="ECO:0007669"/>
    <property type="project" value="TreeGrafter"/>
</dbReference>
<dbReference type="GO" id="GO:0032543">
    <property type="term" value="P:mitochondrial translation"/>
    <property type="evidence" value="ECO:0007669"/>
    <property type="project" value="TreeGrafter"/>
</dbReference>
<gene>
    <name evidence="1" type="ORF">J5N97_010849</name>
</gene>